<dbReference type="InterPro" id="IPR016187">
    <property type="entry name" value="CTDL_fold"/>
</dbReference>
<feature type="compositionally biased region" description="Basic and acidic residues" evidence="1">
    <location>
        <begin position="48"/>
        <end position="113"/>
    </location>
</feature>
<evidence type="ECO:0000259" key="2">
    <source>
        <dbReference type="Pfam" id="PF03781"/>
    </source>
</evidence>
<dbReference type="PANTHER" id="PTHR23150">
    <property type="entry name" value="SULFATASE MODIFYING FACTOR 1, 2"/>
    <property type="match status" value="1"/>
</dbReference>
<dbReference type="Pfam" id="PF03781">
    <property type="entry name" value="FGE-sulfatase"/>
    <property type="match status" value="1"/>
</dbReference>
<keyword evidence="4" id="KW-1185">Reference proteome</keyword>
<reference evidence="4" key="1">
    <citation type="journal article" date="2011" name="Stand. Genomic Sci.">
        <title>Genome sequence of the filamentous, gliding Thiothrix nivea neotype strain (JP2(T)).</title>
        <authorList>
            <person name="Lapidus A."/>
            <person name="Nolan M."/>
            <person name="Lucas S."/>
            <person name="Glavina Del Rio T."/>
            <person name="Tice H."/>
            <person name="Cheng J.F."/>
            <person name="Tapia R."/>
            <person name="Han C."/>
            <person name="Goodwin L."/>
            <person name="Pitluck S."/>
            <person name="Liolios K."/>
            <person name="Pagani I."/>
            <person name="Ivanova N."/>
            <person name="Huntemann M."/>
            <person name="Mavromatis K."/>
            <person name="Mikhailova N."/>
            <person name="Pati A."/>
            <person name="Chen A."/>
            <person name="Palaniappan K."/>
            <person name="Land M."/>
            <person name="Brambilla E.M."/>
            <person name="Rohde M."/>
            <person name="Abt B."/>
            <person name="Verbarg S."/>
            <person name="Goker M."/>
            <person name="Bristow J."/>
            <person name="Eisen J.A."/>
            <person name="Markowitz V."/>
            <person name="Hugenholtz P."/>
            <person name="Kyrpides N.C."/>
            <person name="Klenk H.P."/>
            <person name="Woyke T."/>
        </authorList>
    </citation>
    <scope>NUCLEOTIDE SEQUENCE [LARGE SCALE GENOMIC DNA]</scope>
    <source>
        <strain evidence="4">ATCC 35100 / DSM 5205 / JP2</strain>
    </source>
</reference>
<dbReference type="InterPro" id="IPR042095">
    <property type="entry name" value="SUMF_sf"/>
</dbReference>
<dbReference type="RefSeq" id="WP_002707657.1">
    <property type="nucleotide sequence ID" value="NZ_JH651384.1"/>
</dbReference>
<evidence type="ECO:0000313" key="4">
    <source>
        <dbReference type="Proteomes" id="UP000005317"/>
    </source>
</evidence>
<dbReference type="SUPFAM" id="SSF56436">
    <property type="entry name" value="C-type lectin-like"/>
    <property type="match status" value="1"/>
</dbReference>
<feature type="domain" description="Sulfatase-modifying factor enzyme-like" evidence="2">
    <location>
        <begin position="128"/>
        <end position="360"/>
    </location>
</feature>
<dbReference type="InterPro" id="IPR005532">
    <property type="entry name" value="SUMF_dom"/>
</dbReference>
<name>A0A656HAF4_THINJ</name>
<dbReference type="Proteomes" id="UP000005317">
    <property type="component" value="Unassembled WGS sequence"/>
</dbReference>
<dbReference type="GO" id="GO:0120147">
    <property type="term" value="F:formylglycine-generating oxidase activity"/>
    <property type="evidence" value="ECO:0007669"/>
    <property type="project" value="TreeGrafter"/>
</dbReference>
<dbReference type="Gene3D" id="3.90.1580.10">
    <property type="entry name" value="paralog of FGE (formylglycine-generating enzyme)"/>
    <property type="match status" value="1"/>
</dbReference>
<dbReference type="InterPro" id="IPR051043">
    <property type="entry name" value="Sulfatase_Mod_Factor_Kinase"/>
</dbReference>
<dbReference type="PANTHER" id="PTHR23150:SF19">
    <property type="entry name" value="FORMYLGLYCINE-GENERATING ENZYME"/>
    <property type="match status" value="1"/>
</dbReference>
<dbReference type="EMBL" id="JH651384">
    <property type="protein sequence ID" value="EIJ33708.1"/>
    <property type="molecule type" value="Genomic_DNA"/>
</dbReference>
<gene>
    <name evidence="3" type="ORF">Thini_1087</name>
</gene>
<evidence type="ECO:0000256" key="1">
    <source>
        <dbReference type="SAM" id="MobiDB-lite"/>
    </source>
</evidence>
<accession>A0A656HAF4</accession>
<proteinExistence type="predicted"/>
<organism evidence="3 4">
    <name type="scientific">Thiothrix nivea (strain ATCC 35100 / DSM 5205 / JP2)</name>
    <dbReference type="NCBI Taxonomy" id="870187"/>
    <lineage>
        <taxon>Bacteria</taxon>
        <taxon>Pseudomonadati</taxon>
        <taxon>Pseudomonadota</taxon>
        <taxon>Gammaproteobacteria</taxon>
        <taxon>Thiotrichales</taxon>
        <taxon>Thiotrichaceae</taxon>
        <taxon>Thiothrix</taxon>
    </lineage>
</organism>
<evidence type="ECO:0000313" key="3">
    <source>
        <dbReference type="EMBL" id="EIJ33708.1"/>
    </source>
</evidence>
<sequence length="367" mass="40462" precursor="true">MQTYRTAINYPGFSAGLVGWLFSGGLLLSVAAHAETLEDKLQAQIQQEKQEQAAAEAKRKQEEAAKQKAAKEAAAKKEKERKAAAAAAKKEKERKAAAAAAEKEAREEAARKAAAKEAEAQRLAEIEPEMQLIPAGKFMMGCVEGRDDVEGGCEDDEKPAHEVSINAFYMGKYEVTFDQWDACEQAKACPHAGDSGWGRGNRPVINVSWEDITQKYIPWLNQQTGRHYRLPTEAEWEYAARGGSDTAYPWGNTISCGNANYGSYSNQCETVRTKPVGSYTANGYGLYDTAGNVWEWCQDWYAGDYYKSSPVSAPHGPGAGAARVLRGGSWYNDAQYVRSADRSHDTPVPRINLLGFRLARSQLKRQQ</sequence>
<feature type="region of interest" description="Disordered" evidence="1">
    <location>
        <begin position="46"/>
        <end position="113"/>
    </location>
</feature>
<protein>
    <submittedName>
        <fullName evidence="3">Sulphatase-modifying factor protein</fullName>
    </submittedName>
</protein>
<dbReference type="AlphaFoldDB" id="A0A656HAF4"/>